<evidence type="ECO:0000313" key="2">
    <source>
        <dbReference type="EMBL" id="KAJ8370347.1"/>
    </source>
</evidence>
<feature type="region of interest" description="Disordered" evidence="1">
    <location>
        <begin position="30"/>
        <end position="53"/>
    </location>
</feature>
<accession>A0A9Q1FZA5</accession>
<comment type="caution">
    <text evidence="2">The sequence shown here is derived from an EMBL/GenBank/DDBJ whole genome shotgun (WGS) entry which is preliminary data.</text>
</comment>
<protein>
    <submittedName>
        <fullName evidence="2">Uncharacterized protein</fullName>
    </submittedName>
</protein>
<dbReference type="AlphaFoldDB" id="A0A9Q1FZA5"/>
<keyword evidence="3" id="KW-1185">Reference proteome</keyword>
<sequence>MLTEEALGPPWVHSGLEVGWEGVTTGHLMSASQHCTGTNKTGHRARPSNHRHKTPRILPRFSFLLHDESPAGDVTAVTWPSALFQALPSSVSPAQPVTRL</sequence>
<dbReference type="EMBL" id="JAINUF010000003">
    <property type="protein sequence ID" value="KAJ8370347.1"/>
    <property type="molecule type" value="Genomic_DNA"/>
</dbReference>
<dbReference type="Proteomes" id="UP001152622">
    <property type="component" value="Chromosome 3"/>
</dbReference>
<organism evidence="2 3">
    <name type="scientific">Synaphobranchus kaupii</name>
    <name type="common">Kaup's arrowtooth eel</name>
    <dbReference type="NCBI Taxonomy" id="118154"/>
    <lineage>
        <taxon>Eukaryota</taxon>
        <taxon>Metazoa</taxon>
        <taxon>Chordata</taxon>
        <taxon>Craniata</taxon>
        <taxon>Vertebrata</taxon>
        <taxon>Euteleostomi</taxon>
        <taxon>Actinopterygii</taxon>
        <taxon>Neopterygii</taxon>
        <taxon>Teleostei</taxon>
        <taxon>Anguilliformes</taxon>
        <taxon>Synaphobranchidae</taxon>
        <taxon>Synaphobranchus</taxon>
    </lineage>
</organism>
<reference evidence="2" key="1">
    <citation type="journal article" date="2023" name="Science">
        <title>Genome structures resolve the early diversification of teleost fishes.</title>
        <authorList>
            <person name="Parey E."/>
            <person name="Louis A."/>
            <person name="Montfort J."/>
            <person name="Bouchez O."/>
            <person name="Roques C."/>
            <person name="Iampietro C."/>
            <person name="Lluch J."/>
            <person name="Castinel A."/>
            <person name="Donnadieu C."/>
            <person name="Desvignes T."/>
            <person name="Floi Bucao C."/>
            <person name="Jouanno E."/>
            <person name="Wen M."/>
            <person name="Mejri S."/>
            <person name="Dirks R."/>
            <person name="Jansen H."/>
            <person name="Henkel C."/>
            <person name="Chen W.J."/>
            <person name="Zahm M."/>
            <person name="Cabau C."/>
            <person name="Klopp C."/>
            <person name="Thompson A.W."/>
            <person name="Robinson-Rechavi M."/>
            <person name="Braasch I."/>
            <person name="Lecointre G."/>
            <person name="Bobe J."/>
            <person name="Postlethwait J.H."/>
            <person name="Berthelot C."/>
            <person name="Roest Crollius H."/>
            <person name="Guiguen Y."/>
        </authorList>
    </citation>
    <scope>NUCLEOTIDE SEQUENCE</scope>
    <source>
        <strain evidence="2">WJC10195</strain>
    </source>
</reference>
<feature type="compositionally biased region" description="Basic residues" evidence="1">
    <location>
        <begin position="41"/>
        <end position="53"/>
    </location>
</feature>
<name>A0A9Q1FZA5_SYNKA</name>
<evidence type="ECO:0000256" key="1">
    <source>
        <dbReference type="SAM" id="MobiDB-lite"/>
    </source>
</evidence>
<gene>
    <name evidence="2" type="ORF">SKAU_G00103750</name>
</gene>
<proteinExistence type="predicted"/>
<feature type="compositionally biased region" description="Polar residues" evidence="1">
    <location>
        <begin position="30"/>
        <end position="40"/>
    </location>
</feature>
<evidence type="ECO:0000313" key="3">
    <source>
        <dbReference type="Proteomes" id="UP001152622"/>
    </source>
</evidence>